<dbReference type="Proteomes" id="UP000639643">
    <property type="component" value="Unassembled WGS sequence"/>
</dbReference>
<protein>
    <submittedName>
        <fullName evidence="1">Uncharacterized protein</fullName>
    </submittedName>
</protein>
<evidence type="ECO:0000313" key="2">
    <source>
        <dbReference type="Proteomes" id="UP000639643"/>
    </source>
</evidence>
<accession>A0A8H6NA48</accession>
<gene>
    <name evidence="1" type="ORF">CMUS01_09986</name>
</gene>
<proteinExistence type="predicted"/>
<keyword evidence="2" id="KW-1185">Reference proteome</keyword>
<dbReference type="AlphaFoldDB" id="A0A8H6NA48"/>
<name>A0A8H6NA48_9PEZI</name>
<dbReference type="EMBL" id="WIGM01000444">
    <property type="protein sequence ID" value="KAF6825031.1"/>
    <property type="molecule type" value="Genomic_DNA"/>
</dbReference>
<sequence length="108" mass="12156">MIPSKIPSSSHLNLATFFVPALALRPEFSKAVLKQTEAKMNINTNSPYFPPPPGPKLLLRLRDPFCRLRTRLSLLDTQPLLKDTVEEVCRNTQSTAQPPSLHNSVRHI</sequence>
<reference evidence="1" key="1">
    <citation type="journal article" date="2020" name="Phytopathology">
        <title>Genome Sequence Resources of Colletotrichum truncatum, C. plurivorum, C. musicola, and C. sojae: Four Species Pathogenic to Soybean (Glycine max).</title>
        <authorList>
            <person name="Rogerio F."/>
            <person name="Boufleur T.R."/>
            <person name="Ciampi-Guillardi M."/>
            <person name="Sukno S.A."/>
            <person name="Thon M.R."/>
            <person name="Massola Junior N.S."/>
            <person name="Baroncelli R."/>
        </authorList>
    </citation>
    <scope>NUCLEOTIDE SEQUENCE</scope>
    <source>
        <strain evidence="1">LFN0074</strain>
    </source>
</reference>
<organism evidence="1 2">
    <name type="scientific">Colletotrichum musicola</name>
    <dbReference type="NCBI Taxonomy" id="2175873"/>
    <lineage>
        <taxon>Eukaryota</taxon>
        <taxon>Fungi</taxon>
        <taxon>Dikarya</taxon>
        <taxon>Ascomycota</taxon>
        <taxon>Pezizomycotina</taxon>
        <taxon>Sordariomycetes</taxon>
        <taxon>Hypocreomycetidae</taxon>
        <taxon>Glomerellales</taxon>
        <taxon>Glomerellaceae</taxon>
        <taxon>Colletotrichum</taxon>
        <taxon>Colletotrichum orchidearum species complex</taxon>
    </lineage>
</organism>
<comment type="caution">
    <text evidence="1">The sequence shown here is derived from an EMBL/GenBank/DDBJ whole genome shotgun (WGS) entry which is preliminary data.</text>
</comment>
<evidence type="ECO:0000313" key="1">
    <source>
        <dbReference type="EMBL" id="KAF6825031.1"/>
    </source>
</evidence>